<dbReference type="InterPro" id="IPR005175">
    <property type="entry name" value="PPC_dom"/>
</dbReference>
<evidence type="ECO:0000259" key="1">
    <source>
        <dbReference type="PROSITE" id="PS51742"/>
    </source>
</evidence>
<dbReference type="PANTHER" id="PTHR34988">
    <property type="entry name" value="PROTEIN, PUTATIVE-RELATED"/>
    <property type="match status" value="1"/>
</dbReference>
<dbReference type="SUPFAM" id="SSF117856">
    <property type="entry name" value="AF0104/ALDC/Ptd012-like"/>
    <property type="match status" value="1"/>
</dbReference>
<name>A0ABU1NDW2_9BURK</name>
<protein>
    <submittedName>
        <fullName evidence="2">DNA-binding protein with PD1-like motif</fullName>
    </submittedName>
</protein>
<dbReference type="Pfam" id="PF03479">
    <property type="entry name" value="PCC"/>
    <property type="match status" value="1"/>
</dbReference>
<dbReference type="Proteomes" id="UP001184230">
    <property type="component" value="Unassembled WGS sequence"/>
</dbReference>
<dbReference type="RefSeq" id="WP_309901631.1">
    <property type="nucleotide sequence ID" value="NZ_JAVDRF010000004.1"/>
</dbReference>
<feature type="domain" description="PPC" evidence="1">
    <location>
        <begin position="8"/>
        <end position="144"/>
    </location>
</feature>
<comment type="caution">
    <text evidence="2">The sequence shown here is derived from an EMBL/GenBank/DDBJ whole genome shotgun (WGS) entry which is preliminary data.</text>
</comment>
<dbReference type="Gene3D" id="3.30.1330.80">
    <property type="entry name" value="Hypothetical protein, similar to alpha- acetolactate decarboxylase, domain 2"/>
    <property type="match status" value="1"/>
</dbReference>
<reference evidence="2 3" key="1">
    <citation type="submission" date="2023-07" db="EMBL/GenBank/DDBJ databases">
        <title>Sorghum-associated microbial communities from plants grown in Nebraska, USA.</title>
        <authorList>
            <person name="Schachtman D."/>
        </authorList>
    </citation>
    <scope>NUCLEOTIDE SEQUENCE [LARGE SCALE GENOMIC DNA]</scope>
    <source>
        <strain evidence="2 3">DS1781</strain>
    </source>
</reference>
<accession>A0ABU1NDW2</accession>
<organism evidence="2 3">
    <name type="scientific">Variovorax soli</name>
    <dbReference type="NCBI Taxonomy" id="376815"/>
    <lineage>
        <taxon>Bacteria</taxon>
        <taxon>Pseudomonadati</taxon>
        <taxon>Pseudomonadota</taxon>
        <taxon>Betaproteobacteria</taxon>
        <taxon>Burkholderiales</taxon>
        <taxon>Comamonadaceae</taxon>
        <taxon>Variovorax</taxon>
    </lineage>
</organism>
<dbReference type="PROSITE" id="PS51742">
    <property type="entry name" value="PPC"/>
    <property type="match status" value="1"/>
</dbReference>
<evidence type="ECO:0000313" key="2">
    <source>
        <dbReference type="EMBL" id="MDR6536533.1"/>
    </source>
</evidence>
<sequence length="147" mass="15993">MKAKVINEGPERTIALILDRGDEVVSAITRFAEAHGLAASRFSAIGAFERATLGYFDWERKDYERIAVDEQVEVLAMLGDVALDSGKPRIHAHVVLGRRDGGTLGGHLLEARVRPTLEVLLIESPGYLQREHDPASGLALIRIGPGT</sequence>
<dbReference type="InterPro" id="IPR025707">
    <property type="entry name" value="DNA_bp_PD1"/>
</dbReference>
<gene>
    <name evidence="2" type="ORF">J2739_002306</name>
</gene>
<dbReference type="PANTHER" id="PTHR34988:SF1">
    <property type="entry name" value="DNA-BINDING PROTEIN"/>
    <property type="match status" value="1"/>
</dbReference>
<evidence type="ECO:0000313" key="3">
    <source>
        <dbReference type="Proteomes" id="UP001184230"/>
    </source>
</evidence>
<proteinExistence type="predicted"/>
<dbReference type="EMBL" id="JAVDRF010000004">
    <property type="protein sequence ID" value="MDR6536533.1"/>
    <property type="molecule type" value="Genomic_DNA"/>
</dbReference>
<dbReference type="CDD" id="cd11378">
    <property type="entry name" value="DUF296"/>
    <property type="match status" value="1"/>
</dbReference>
<keyword evidence="3" id="KW-1185">Reference proteome</keyword>
<dbReference type="PIRSF" id="PIRSF016702">
    <property type="entry name" value="DNA_bp_PD1"/>
    <property type="match status" value="1"/>
</dbReference>